<protein>
    <submittedName>
        <fullName evidence="1">Uncharacterized protein</fullName>
    </submittedName>
</protein>
<dbReference type="EMBL" id="MN739103">
    <property type="protein sequence ID" value="QHS88923.1"/>
    <property type="molecule type" value="Genomic_DNA"/>
</dbReference>
<name>A0A6C0BBU9_9ZZZZ</name>
<dbReference type="AlphaFoldDB" id="A0A6C0BBU9"/>
<sequence length="151" mass="17865">MNIVKTLDQFDEKNIYYCDSIKNNVITDGIFTRIIYSTPEFSLNGVTLLISLHNVVVEKYFSKYKCSFNIDSHREFIEKIRIIEESIMKYSNITNKTPQFKLYEQVRNGNIKIFSDTIEKTNNLFMLKISGIWETDQCYGITYKFVKINHN</sequence>
<organism evidence="1">
    <name type="scientific">viral metagenome</name>
    <dbReference type="NCBI Taxonomy" id="1070528"/>
    <lineage>
        <taxon>unclassified sequences</taxon>
        <taxon>metagenomes</taxon>
        <taxon>organismal metagenomes</taxon>
    </lineage>
</organism>
<proteinExistence type="predicted"/>
<evidence type="ECO:0000313" key="1">
    <source>
        <dbReference type="EMBL" id="QHS88923.1"/>
    </source>
</evidence>
<accession>A0A6C0BBU9</accession>
<reference evidence="1" key="1">
    <citation type="journal article" date="2020" name="Nature">
        <title>Giant virus diversity and host interactions through global metagenomics.</title>
        <authorList>
            <person name="Schulz F."/>
            <person name="Roux S."/>
            <person name="Paez-Espino D."/>
            <person name="Jungbluth S."/>
            <person name="Walsh D.A."/>
            <person name="Denef V.J."/>
            <person name="McMahon K.D."/>
            <person name="Konstantinidis K.T."/>
            <person name="Eloe-Fadrosh E.A."/>
            <person name="Kyrpides N.C."/>
            <person name="Woyke T."/>
        </authorList>
    </citation>
    <scope>NUCLEOTIDE SEQUENCE</scope>
    <source>
        <strain evidence="1">GVMAG-M-3300010158-59</strain>
    </source>
</reference>